<protein>
    <submittedName>
        <fullName evidence="2">Choice-of-anchor E domain-containing protein</fullName>
    </submittedName>
</protein>
<evidence type="ECO:0000313" key="3">
    <source>
        <dbReference type="Proteomes" id="UP000661112"/>
    </source>
</evidence>
<organism evidence="2 3">
    <name type="scientific">Anabaena azotica FACHB-119</name>
    <dbReference type="NCBI Taxonomy" id="947527"/>
    <lineage>
        <taxon>Bacteria</taxon>
        <taxon>Bacillati</taxon>
        <taxon>Cyanobacteriota</taxon>
        <taxon>Cyanophyceae</taxon>
        <taxon>Nostocales</taxon>
        <taxon>Nostocaceae</taxon>
        <taxon>Anabaena</taxon>
        <taxon>Anabaena azotica</taxon>
    </lineage>
</organism>
<dbReference type="NCBIfam" id="NF033208">
    <property type="entry name" value="choice_anch_E"/>
    <property type="match status" value="1"/>
</dbReference>
<feature type="signal peptide" evidence="1">
    <location>
        <begin position="1"/>
        <end position="34"/>
    </location>
</feature>
<reference evidence="2 3" key="1">
    <citation type="journal article" date="2020" name="ISME J.">
        <title>Comparative genomics reveals insights into cyanobacterial evolution and habitat adaptation.</title>
        <authorList>
            <person name="Chen M.Y."/>
            <person name="Teng W.K."/>
            <person name="Zhao L."/>
            <person name="Hu C.X."/>
            <person name="Zhou Y.K."/>
            <person name="Han B.P."/>
            <person name="Song L.R."/>
            <person name="Shu W.S."/>
        </authorList>
    </citation>
    <scope>NUCLEOTIDE SEQUENCE [LARGE SCALE GENOMIC DNA]</scope>
    <source>
        <strain evidence="2 3">FACHB-119</strain>
    </source>
</reference>
<name>A0ABR8D4F1_9NOST</name>
<dbReference type="Proteomes" id="UP000661112">
    <property type="component" value="Unassembled WGS sequence"/>
</dbReference>
<sequence length="252" mass="26555">MVMVTKSLVRVLQVAGIAVTVSVTSLAVAPQAHAALLYTSSASFTKQPTDLEPSNPDLKLTLSKYKPSAKETVNKVVVTLESEIESSGSVTNNSPRTRNFTVVSKLGEFTVSPNAGAPSTLASFNLFSASPELVSQAFTLKKGETGNFGTFVKSDKNSQTFENNSDIQQFLGVGNFSFSPSALVNATFTGSGNNNFQINTLASVKLTVDYYGEQIVSNPPRVPEASTTLGIIGLASAAFVSKKLGAWQKSVG</sequence>
<dbReference type="RefSeq" id="WP_190471900.1">
    <property type="nucleotide sequence ID" value="NZ_JACJSG010000014.1"/>
</dbReference>
<evidence type="ECO:0000313" key="2">
    <source>
        <dbReference type="EMBL" id="MBD2501326.1"/>
    </source>
</evidence>
<proteinExistence type="predicted"/>
<comment type="caution">
    <text evidence="2">The sequence shown here is derived from an EMBL/GenBank/DDBJ whole genome shotgun (WGS) entry which is preliminary data.</text>
</comment>
<keyword evidence="3" id="KW-1185">Reference proteome</keyword>
<dbReference type="EMBL" id="JACJSG010000014">
    <property type="protein sequence ID" value="MBD2501326.1"/>
    <property type="molecule type" value="Genomic_DNA"/>
</dbReference>
<gene>
    <name evidence="2" type="ORF">H6G83_12075</name>
</gene>
<accession>A0ABR8D4F1</accession>
<feature type="chain" id="PRO_5045400494" evidence="1">
    <location>
        <begin position="35"/>
        <end position="252"/>
    </location>
</feature>
<evidence type="ECO:0000256" key="1">
    <source>
        <dbReference type="SAM" id="SignalP"/>
    </source>
</evidence>
<keyword evidence="1" id="KW-0732">Signal</keyword>